<dbReference type="InterPro" id="IPR029063">
    <property type="entry name" value="SAM-dependent_MTases_sf"/>
</dbReference>
<dbReference type="SUPFAM" id="SSF53335">
    <property type="entry name" value="S-adenosyl-L-methionine-dependent methyltransferases"/>
    <property type="match status" value="1"/>
</dbReference>
<dbReference type="Gene3D" id="3.40.50.150">
    <property type="entry name" value="Vaccinia Virus protein VP39"/>
    <property type="match status" value="1"/>
</dbReference>
<evidence type="ECO:0008006" key="3">
    <source>
        <dbReference type="Google" id="ProtNLM"/>
    </source>
</evidence>
<accession>A0A418X0Y8</accession>
<reference evidence="1 2" key="1">
    <citation type="submission" date="2018-09" db="EMBL/GenBank/DDBJ databases">
        <authorList>
            <person name="Zhu H."/>
        </authorList>
    </citation>
    <scope>NUCLEOTIDE SEQUENCE [LARGE SCALE GENOMIC DNA]</scope>
    <source>
        <strain evidence="1 2">K2R10-39</strain>
    </source>
</reference>
<name>A0A418X0Y8_9BURK</name>
<gene>
    <name evidence="1" type="ORF">D3870_08215</name>
</gene>
<evidence type="ECO:0000313" key="1">
    <source>
        <dbReference type="EMBL" id="RJG06003.1"/>
    </source>
</evidence>
<dbReference type="Proteomes" id="UP000285190">
    <property type="component" value="Unassembled WGS sequence"/>
</dbReference>
<dbReference type="AlphaFoldDB" id="A0A418X0Y8"/>
<organism evidence="1 2">
    <name type="scientific">Noviherbaspirillum cavernae</name>
    <dbReference type="NCBI Taxonomy" id="2320862"/>
    <lineage>
        <taxon>Bacteria</taxon>
        <taxon>Pseudomonadati</taxon>
        <taxon>Pseudomonadota</taxon>
        <taxon>Betaproteobacteria</taxon>
        <taxon>Burkholderiales</taxon>
        <taxon>Oxalobacteraceae</taxon>
        <taxon>Noviherbaspirillum</taxon>
    </lineage>
</organism>
<keyword evidence="2" id="KW-1185">Reference proteome</keyword>
<comment type="caution">
    <text evidence="1">The sequence shown here is derived from an EMBL/GenBank/DDBJ whole genome shotgun (WGS) entry which is preliminary data.</text>
</comment>
<protein>
    <recommendedName>
        <fullName evidence="3">Methyltransferase type 11 domain-containing protein</fullName>
    </recommendedName>
</protein>
<proteinExistence type="predicted"/>
<dbReference type="EMBL" id="QYUN01000002">
    <property type="protein sequence ID" value="RJG06003.1"/>
    <property type="molecule type" value="Genomic_DNA"/>
</dbReference>
<evidence type="ECO:0000313" key="2">
    <source>
        <dbReference type="Proteomes" id="UP000285190"/>
    </source>
</evidence>
<sequence length="248" mass="28094">MVICDGRQRYRDLSFDKMCWCIQAEDSPYVNIDGNNAVKNTVNTDSGNSRASVTKEFRQRLSSAQREKLLAAFAAFKGEVASDTVLDVNNMHASVFDTPIIRAAELSADGRLPFADDTFDWVRCDGSIEKMENAAQQYALLKDLHRVARKGVFVTTPNRWHPLEFHTGLPLIHWLPHAWQNRWLVRRMPRLLGSGELYRLAARLPGAPQHDVGHKRVWGIKAHFFLMITKNIDSSQAAVMSTPEKFGT</sequence>